<accession>A0A9W4P5Y8</accession>
<dbReference type="EMBL" id="CAJVRC010000882">
    <property type="protein sequence ID" value="CAG8903249.1"/>
    <property type="molecule type" value="Genomic_DNA"/>
</dbReference>
<name>A0A9W4P5Y8_9EURO</name>
<protein>
    <recommendedName>
        <fullName evidence="7">Zn(2)-C6 fungal-type domain-containing protein</fullName>
    </recommendedName>
</protein>
<dbReference type="InterPro" id="IPR036864">
    <property type="entry name" value="Zn2-C6_fun-type_DNA-bd_sf"/>
</dbReference>
<proteinExistence type="predicted"/>
<evidence type="ECO:0000256" key="2">
    <source>
        <dbReference type="ARBA" id="ARBA00023125"/>
    </source>
</evidence>
<reference evidence="5" key="1">
    <citation type="submission" date="2021-07" db="EMBL/GenBank/DDBJ databases">
        <authorList>
            <person name="Branca A.L. A."/>
        </authorList>
    </citation>
    <scope>NUCLEOTIDE SEQUENCE</scope>
</reference>
<dbReference type="InterPro" id="IPR021858">
    <property type="entry name" value="Fun_TF"/>
</dbReference>
<evidence type="ECO:0000313" key="5">
    <source>
        <dbReference type="EMBL" id="CAG8903249.1"/>
    </source>
</evidence>
<dbReference type="GO" id="GO:0000981">
    <property type="term" value="F:DNA-binding transcription factor activity, RNA polymerase II-specific"/>
    <property type="evidence" value="ECO:0007669"/>
    <property type="project" value="InterPro"/>
</dbReference>
<dbReference type="AlphaFoldDB" id="A0A9W4P5Y8"/>
<keyword evidence="3" id="KW-0804">Transcription</keyword>
<dbReference type="GO" id="GO:0008270">
    <property type="term" value="F:zinc ion binding"/>
    <property type="evidence" value="ECO:0007669"/>
    <property type="project" value="InterPro"/>
</dbReference>
<dbReference type="InterPro" id="IPR052400">
    <property type="entry name" value="Zn2-C6_fungal_TF"/>
</dbReference>
<dbReference type="CDD" id="cd00067">
    <property type="entry name" value="GAL4"/>
    <property type="match status" value="1"/>
</dbReference>
<dbReference type="InterPro" id="IPR001138">
    <property type="entry name" value="Zn2Cys6_DnaBD"/>
</dbReference>
<evidence type="ECO:0000256" key="3">
    <source>
        <dbReference type="ARBA" id="ARBA00023163"/>
    </source>
</evidence>
<evidence type="ECO:0000313" key="6">
    <source>
        <dbReference type="Proteomes" id="UP001154252"/>
    </source>
</evidence>
<evidence type="ECO:0008006" key="7">
    <source>
        <dbReference type="Google" id="ProtNLM"/>
    </source>
</evidence>
<dbReference type="Gene3D" id="4.10.240.10">
    <property type="entry name" value="Zn(2)-C6 fungal-type DNA-binding domain"/>
    <property type="match status" value="1"/>
</dbReference>
<organism evidence="5 6">
    <name type="scientific">Penicillium egyptiacum</name>
    <dbReference type="NCBI Taxonomy" id="1303716"/>
    <lineage>
        <taxon>Eukaryota</taxon>
        <taxon>Fungi</taxon>
        <taxon>Dikarya</taxon>
        <taxon>Ascomycota</taxon>
        <taxon>Pezizomycotina</taxon>
        <taxon>Eurotiomycetes</taxon>
        <taxon>Eurotiomycetidae</taxon>
        <taxon>Eurotiales</taxon>
        <taxon>Aspergillaceae</taxon>
        <taxon>Penicillium</taxon>
    </lineage>
</organism>
<dbReference type="PANTHER" id="PTHR47657">
    <property type="entry name" value="STEROL REGULATORY ELEMENT-BINDING PROTEIN ECM22"/>
    <property type="match status" value="1"/>
</dbReference>
<keyword evidence="4" id="KW-0539">Nucleus</keyword>
<dbReference type="Proteomes" id="UP001154252">
    <property type="component" value="Unassembled WGS sequence"/>
</dbReference>
<dbReference type="OrthoDB" id="416217at2759"/>
<dbReference type="GO" id="GO:0003677">
    <property type="term" value="F:DNA binding"/>
    <property type="evidence" value="ECO:0007669"/>
    <property type="project" value="UniProtKB-KW"/>
</dbReference>
<sequence length="418" mass="48221">MLGILRDLFCFRRRRDIELPEADSFQCDEKRPACSNCSSHLIECGYNNTAELARSQSPETYTERLHRSRYRPYRHAAGGLKQSFKQSNIQPSEFTQSTGIQGSLSSGLISAISLADLQLLHHYTIGTYQTMTTGPDLQTIWQKNLVQWGIEFPYILHLILALSALHLAHEQPDLQEQYIQQADNHFSFGVRSVTSVFTELNADNCQRVYMSAVMICFIYFGRGPRPGEYLIFSDSGPAEWLVLMRGVRLVVSSHHAKVFSGILDLRPNDRSRDLTAEMRDELHEHTINTEAVKQLVERDMTDNEIRGSYLAVIENLFKIMREVYERRSAGSSGVDLMDLVMGWFYRLPEETISSLERKEPHILVILAHWAVLMKYMDSAWFMSGWAEHMLSGISTYLHEDFRQWIEWPLNQVYPTPIE</sequence>
<evidence type="ECO:0000256" key="4">
    <source>
        <dbReference type="ARBA" id="ARBA00023242"/>
    </source>
</evidence>
<keyword evidence="6" id="KW-1185">Reference proteome</keyword>
<keyword evidence="1" id="KW-0805">Transcription regulation</keyword>
<evidence type="ECO:0000256" key="1">
    <source>
        <dbReference type="ARBA" id="ARBA00023015"/>
    </source>
</evidence>
<keyword evidence="2" id="KW-0238">DNA-binding</keyword>
<comment type="caution">
    <text evidence="5">The sequence shown here is derived from an EMBL/GenBank/DDBJ whole genome shotgun (WGS) entry which is preliminary data.</text>
</comment>
<dbReference type="PANTHER" id="PTHR47657:SF13">
    <property type="entry name" value="ZN(2)-C6 FUNGAL-TYPE DOMAIN-CONTAINING PROTEIN-RELATED"/>
    <property type="match status" value="1"/>
</dbReference>
<dbReference type="Pfam" id="PF11951">
    <property type="entry name" value="Fungal_trans_2"/>
    <property type="match status" value="1"/>
</dbReference>
<gene>
    <name evidence="5" type="ORF">PEGY_LOCUS7149</name>
</gene>